<evidence type="ECO:0000256" key="2">
    <source>
        <dbReference type="SAM" id="Phobius"/>
    </source>
</evidence>
<reference evidence="4" key="1">
    <citation type="submission" date="2020-04" db="EMBL/GenBank/DDBJ databases">
        <title>Deep metagenomics examines the oral microbiome during advanced dental caries in children, revealing novel taxa and co-occurrences with host molecules.</title>
        <authorList>
            <person name="Baker J.L."/>
            <person name="Morton J.T."/>
            <person name="Dinis M."/>
            <person name="Alvarez R."/>
            <person name="Tran N.C."/>
            <person name="Knight R."/>
            <person name="Edlund A."/>
        </authorList>
    </citation>
    <scope>NUCLEOTIDE SEQUENCE</scope>
    <source>
        <strain evidence="4">JCVI_38_bin.5</strain>
    </source>
</reference>
<evidence type="ECO:0000313" key="4">
    <source>
        <dbReference type="EMBL" id="MBF4807998.1"/>
    </source>
</evidence>
<feature type="transmembrane region" description="Helical" evidence="2">
    <location>
        <begin position="123"/>
        <end position="141"/>
    </location>
</feature>
<sequence length="324" mass="35183">MAKKSLVNSFDFTEAKPPKYPFSPAAVGLLMIAIPIAAYAIGMLYIPSEYRLYLQFISFLCVLVLVMLWNARINGRTKEALGFHTGGWHSFFSGVSLGVVLVVVSIGLIFLCDGFSLGIDEGYPLWYAACVVLGFLIQSVAEEVLFRGYVQNGTIAATKNPWIGIFVQAFLFVLLHGINADIEPLALCSLFAFGVLFGLLFEYSDSVWFGAGVHFIWYIVPTLLFGMRICGYTGISSILLSTPQGPQILSGGAYGLEASVLTLLVAVSSCAVYVLIIQRIEKSSTKKKKAPSPKKTASQKKATSQKKVTSQKKAASQKKATSRA</sequence>
<dbReference type="AlphaFoldDB" id="A0A930W064"/>
<dbReference type="PANTHER" id="PTHR39430">
    <property type="entry name" value="MEMBRANE-ASSOCIATED PROTEASE-RELATED"/>
    <property type="match status" value="1"/>
</dbReference>
<evidence type="ECO:0000259" key="3">
    <source>
        <dbReference type="Pfam" id="PF02517"/>
    </source>
</evidence>
<keyword evidence="2" id="KW-0472">Membrane</keyword>
<keyword evidence="4" id="KW-0645">Protease</keyword>
<keyword evidence="4" id="KW-0482">Metalloprotease</keyword>
<feature type="transmembrane region" description="Helical" evidence="2">
    <location>
        <begin position="91"/>
        <end position="111"/>
    </location>
</feature>
<keyword evidence="2" id="KW-0812">Transmembrane</keyword>
<dbReference type="Pfam" id="PF02517">
    <property type="entry name" value="Rce1-like"/>
    <property type="match status" value="1"/>
</dbReference>
<evidence type="ECO:0000256" key="1">
    <source>
        <dbReference type="SAM" id="MobiDB-lite"/>
    </source>
</evidence>
<feature type="transmembrane region" description="Helical" evidence="2">
    <location>
        <begin position="21"/>
        <end position="46"/>
    </location>
</feature>
<name>A0A930W064_9ACTN</name>
<accession>A0A930W064</accession>
<dbReference type="GO" id="GO:0008237">
    <property type="term" value="F:metallopeptidase activity"/>
    <property type="evidence" value="ECO:0007669"/>
    <property type="project" value="UniProtKB-KW"/>
</dbReference>
<feature type="transmembrane region" description="Helical" evidence="2">
    <location>
        <begin position="260"/>
        <end position="280"/>
    </location>
</feature>
<proteinExistence type="predicted"/>
<dbReference type="EMBL" id="JABZGW010000193">
    <property type="protein sequence ID" value="MBF4807998.1"/>
    <property type="molecule type" value="Genomic_DNA"/>
</dbReference>
<feature type="compositionally biased region" description="Low complexity" evidence="1">
    <location>
        <begin position="293"/>
        <end position="324"/>
    </location>
</feature>
<keyword evidence="4" id="KW-0378">Hydrolase</keyword>
<feature type="transmembrane region" description="Helical" evidence="2">
    <location>
        <begin position="184"/>
        <end position="203"/>
    </location>
</feature>
<dbReference type="Proteomes" id="UP000698335">
    <property type="component" value="Unassembled WGS sequence"/>
</dbReference>
<dbReference type="InterPro" id="IPR003675">
    <property type="entry name" value="Rce1/LyrA-like_dom"/>
</dbReference>
<feature type="transmembrane region" description="Helical" evidence="2">
    <location>
        <begin position="52"/>
        <end position="71"/>
    </location>
</feature>
<dbReference type="GO" id="GO:0080120">
    <property type="term" value="P:CAAX-box protein maturation"/>
    <property type="evidence" value="ECO:0007669"/>
    <property type="project" value="UniProtKB-ARBA"/>
</dbReference>
<keyword evidence="2" id="KW-1133">Transmembrane helix</keyword>
<comment type="caution">
    <text evidence="4">The sequence shown here is derived from an EMBL/GenBank/DDBJ whole genome shotgun (WGS) entry which is preliminary data.</text>
</comment>
<feature type="transmembrane region" description="Helical" evidence="2">
    <location>
        <begin position="215"/>
        <end position="240"/>
    </location>
</feature>
<feature type="domain" description="CAAX prenyl protease 2/Lysostaphin resistance protein A-like" evidence="3">
    <location>
        <begin position="125"/>
        <end position="218"/>
    </location>
</feature>
<evidence type="ECO:0000313" key="5">
    <source>
        <dbReference type="Proteomes" id="UP000698335"/>
    </source>
</evidence>
<feature type="transmembrane region" description="Helical" evidence="2">
    <location>
        <begin position="162"/>
        <end position="178"/>
    </location>
</feature>
<organism evidence="4 5">
    <name type="scientific">Lancefieldella rimae</name>
    <dbReference type="NCBI Taxonomy" id="1383"/>
    <lineage>
        <taxon>Bacteria</taxon>
        <taxon>Bacillati</taxon>
        <taxon>Actinomycetota</taxon>
        <taxon>Coriobacteriia</taxon>
        <taxon>Coriobacteriales</taxon>
        <taxon>Atopobiaceae</taxon>
        <taxon>Lancefieldella</taxon>
    </lineage>
</organism>
<dbReference type="PANTHER" id="PTHR39430:SF1">
    <property type="entry name" value="PROTEASE"/>
    <property type="match status" value="1"/>
</dbReference>
<protein>
    <submittedName>
        <fullName evidence="4">CPBP family intramembrane metalloprotease</fullName>
    </submittedName>
</protein>
<dbReference type="GO" id="GO:0004175">
    <property type="term" value="F:endopeptidase activity"/>
    <property type="evidence" value="ECO:0007669"/>
    <property type="project" value="UniProtKB-ARBA"/>
</dbReference>
<gene>
    <name evidence="4" type="ORF">HXK26_04820</name>
</gene>
<feature type="region of interest" description="Disordered" evidence="1">
    <location>
        <begin position="283"/>
        <end position="324"/>
    </location>
</feature>